<protein>
    <submittedName>
        <fullName evidence="2">Endonuclease/exonuclease/phosphatase family protein</fullName>
    </submittedName>
</protein>
<reference evidence="2 3" key="1">
    <citation type="journal article" date="2019" name="Int. J. Syst. Evol. Microbiol.">
        <title>The Global Catalogue of Microorganisms (GCM) 10K type strain sequencing project: providing services to taxonomists for standard genome sequencing and annotation.</title>
        <authorList>
            <consortium name="The Broad Institute Genomics Platform"/>
            <consortium name="The Broad Institute Genome Sequencing Center for Infectious Disease"/>
            <person name="Wu L."/>
            <person name="Ma J."/>
        </authorList>
    </citation>
    <scope>NUCLEOTIDE SEQUENCE [LARGE SCALE GENOMIC DNA]</scope>
    <source>
        <strain evidence="2 3">CGMCC 1.12125</strain>
    </source>
</reference>
<keyword evidence="2" id="KW-0378">Hydrolase</keyword>
<dbReference type="Gene3D" id="3.60.10.10">
    <property type="entry name" value="Endonuclease/exonuclease/phosphatase"/>
    <property type="match status" value="1"/>
</dbReference>
<organism evidence="2 3">
    <name type="scientific">Halorientalis brevis</name>
    <dbReference type="NCBI Taxonomy" id="1126241"/>
    <lineage>
        <taxon>Archaea</taxon>
        <taxon>Methanobacteriati</taxon>
        <taxon>Methanobacteriota</taxon>
        <taxon>Stenosarchaea group</taxon>
        <taxon>Halobacteria</taxon>
        <taxon>Halobacteriales</taxon>
        <taxon>Haloarculaceae</taxon>
        <taxon>Halorientalis</taxon>
    </lineage>
</organism>
<accession>A0ABD6CJN9</accession>
<evidence type="ECO:0000313" key="3">
    <source>
        <dbReference type="Proteomes" id="UP001597119"/>
    </source>
</evidence>
<dbReference type="PANTHER" id="PTHR12121">
    <property type="entry name" value="CARBON CATABOLITE REPRESSOR PROTEIN 4"/>
    <property type="match status" value="1"/>
</dbReference>
<name>A0ABD6CJN9_9EURY</name>
<dbReference type="InterPro" id="IPR036691">
    <property type="entry name" value="Endo/exonu/phosph_ase_sf"/>
</dbReference>
<evidence type="ECO:0000259" key="1">
    <source>
        <dbReference type="Pfam" id="PF03372"/>
    </source>
</evidence>
<dbReference type="PANTHER" id="PTHR12121:SF36">
    <property type="entry name" value="ENDONUCLEASE_EXONUCLEASE_PHOSPHATASE DOMAIN-CONTAINING PROTEIN"/>
    <property type="match status" value="1"/>
</dbReference>
<dbReference type="AlphaFoldDB" id="A0ABD6CJN9"/>
<dbReference type="InterPro" id="IPR050410">
    <property type="entry name" value="CCR4/nocturin_mRNA_transcr"/>
</dbReference>
<keyword evidence="3" id="KW-1185">Reference proteome</keyword>
<evidence type="ECO:0000313" key="2">
    <source>
        <dbReference type="EMBL" id="MFD1589482.1"/>
    </source>
</evidence>
<feature type="domain" description="Endonuclease/exonuclease/phosphatase" evidence="1">
    <location>
        <begin position="1"/>
        <end position="248"/>
    </location>
</feature>
<dbReference type="InterPro" id="IPR005135">
    <property type="entry name" value="Endo/exonuclease/phosphatase"/>
</dbReference>
<dbReference type="RefSeq" id="WP_247381021.1">
    <property type="nucleotide sequence ID" value="NZ_JALLGV010000009.1"/>
</dbReference>
<proteinExistence type="predicted"/>
<gene>
    <name evidence="2" type="ORF">ACFR9U_21100</name>
</gene>
<keyword evidence="2" id="KW-0540">Nuclease</keyword>
<dbReference type="Proteomes" id="UP001597119">
    <property type="component" value="Unassembled WGS sequence"/>
</dbReference>
<keyword evidence="2" id="KW-0255">Endonuclease</keyword>
<dbReference type="EMBL" id="JBHUDJ010000015">
    <property type="protein sequence ID" value="MFD1589482.1"/>
    <property type="molecule type" value="Genomic_DNA"/>
</dbReference>
<dbReference type="SUPFAM" id="SSF56219">
    <property type="entry name" value="DNase I-like"/>
    <property type="match status" value="1"/>
</dbReference>
<dbReference type="CDD" id="cd09083">
    <property type="entry name" value="EEP-1"/>
    <property type="match status" value="1"/>
</dbReference>
<dbReference type="GO" id="GO:0004519">
    <property type="term" value="F:endonuclease activity"/>
    <property type="evidence" value="ECO:0007669"/>
    <property type="project" value="UniProtKB-KW"/>
</dbReference>
<sequence>MTYNVRYPNPDDGENTWDRRRAHVATTIRMQLPDLVGLQEAFPAQLDDLREMLPEFSWLDAGRSGDDVAGEYIPIGYRTSRFDVEAEGSFYLSETPDVPGPGWDASLPRLVKYAQFRDLTTDEGFVHVNTHFDHRGATARVESAALLRQRLADLAPVEPVVLTGDFNCRPSSRPYRVLTAEMDAGRSLADTAELSQTPAHGPTTSMTDFTNLIPDKKIDHVLVSPDIEVLQQGTCSDMYDNGRFPSDHLPVIADVSFPGEV</sequence>
<comment type="caution">
    <text evidence="2">The sequence shown here is derived from an EMBL/GenBank/DDBJ whole genome shotgun (WGS) entry which is preliminary data.</text>
</comment>
<dbReference type="Pfam" id="PF03372">
    <property type="entry name" value="Exo_endo_phos"/>
    <property type="match status" value="1"/>
</dbReference>